<name>A0AAV5UGL3_9BILA</name>
<proteinExistence type="predicted"/>
<protein>
    <submittedName>
        <fullName evidence="1">Uncharacterized protein</fullName>
    </submittedName>
</protein>
<organism evidence="1 2">
    <name type="scientific">Pristionchus entomophagus</name>
    <dbReference type="NCBI Taxonomy" id="358040"/>
    <lineage>
        <taxon>Eukaryota</taxon>
        <taxon>Metazoa</taxon>
        <taxon>Ecdysozoa</taxon>
        <taxon>Nematoda</taxon>
        <taxon>Chromadorea</taxon>
        <taxon>Rhabditida</taxon>
        <taxon>Rhabditina</taxon>
        <taxon>Diplogasteromorpha</taxon>
        <taxon>Diplogasteroidea</taxon>
        <taxon>Neodiplogasteridae</taxon>
        <taxon>Pristionchus</taxon>
    </lineage>
</organism>
<evidence type="ECO:0000313" key="2">
    <source>
        <dbReference type="Proteomes" id="UP001432027"/>
    </source>
</evidence>
<feature type="non-terminal residue" evidence="1">
    <location>
        <position position="1"/>
    </location>
</feature>
<dbReference type="AlphaFoldDB" id="A0AAV5UGL3"/>
<reference evidence="1" key="1">
    <citation type="submission" date="2023-10" db="EMBL/GenBank/DDBJ databases">
        <title>Genome assembly of Pristionchus species.</title>
        <authorList>
            <person name="Yoshida K."/>
            <person name="Sommer R.J."/>
        </authorList>
    </citation>
    <scope>NUCLEOTIDE SEQUENCE</scope>
    <source>
        <strain evidence="1">RS0144</strain>
    </source>
</reference>
<dbReference type="Proteomes" id="UP001432027">
    <property type="component" value="Unassembled WGS sequence"/>
</dbReference>
<accession>A0AAV5UGL3</accession>
<feature type="non-terminal residue" evidence="1">
    <location>
        <position position="93"/>
    </location>
</feature>
<dbReference type="EMBL" id="BTSX01000006">
    <property type="protein sequence ID" value="GMT06067.1"/>
    <property type="molecule type" value="Genomic_DNA"/>
</dbReference>
<gene>
    <name evidence="1" type="ORF">PENTCL1PPCAC_28241</name>
</gene>
<keyword evidence="2" id="KW-1185">Reference proteome</keyword>
<comment type="caution">
    <text evidence="1">The sequence shown here is derived from an EMBL/GenBank/DDBJ whole genome shotgun (WGS) entry which is preliminary data.</text>
</comment>
<evidence type="ECO:0000313" key="1">
    <source>
        <dbReference type="EMBL" id="GMT06067.1"/>
    </source>
</evidence>
<sequence length="93" mass="9762">TRTQFNPVDLAITRPVASRETHMSFVMNDGCGSNSGSSNYGSSVMMTYMSLVVDDGGDGVMDCDVGGSGYCSSGNNGSSDGVMVVVVHFWKAY</sequence>